<protein>
    <submittedName>
        <fullName evidence="9">Protein INVOLVED IN DE NOVO 2</fullName>
    </submittedName>
</protein>
<gene>
    <name evidence="9" type="primary">LOC107405669</name>
</gene>
<feature type="coiled-coil region" evidence="3">
    <location>
        <begin position="326"/>
        <end position="398"/>
    </location>
</feature>
<dbReference type="Pfam" id="PF03470">
    <property type="entry name" value="zf-XS"/>
    <property type="match status" value="1"/>
</dbReference>
<feature type="domain" description="Factor of DNA methylation 1-5/IDN2" evidence="6">
    <location>
        <begin position="543"/>
        <end position="673"/>
    </location>
</feature>
<sequence>MGKWNQNPDGDGLSRALELQASKFPLSRLQRPRSKGTLMDQTSASDINVGKSEMDEYEEKSYQELKNGNHKVEISDENFSCPYCPNKKKQGYLFKELLQHASGVGHSTSTKKNAQEKANHLALTKYLEKDLAAAANNPSKSMDEDHPTLHCDRDEKFVYPWTGIVVNLPTRLGNDGRCVGESGSKLRDELKTRGFNPIRVQTLWNYRGHSGTAVVEFNKNWPGLHNALSFERAYEAEHHGKKDWYSNSDTKSGLYAWLAREDDYNLTNIVGDHLQKNADVKTISEITGDEERKQNKLVSNLTNLVEVKTMHLKEMELKYSETLIAFNNLMEEKNKLQQAHNEEIQKIQMNARDHLQKIFNDHEKVKLQLEAQMMELELRRRELEKREAKNESESSRQAEEIKKNAIRNSSLQLAALEQQKADESVMKLAEDQKNEKEELRNRIIELEKKLDAKQALQLEIEQLRGTLNVMGHMGEDGDEEVLKKISAINKELRAKEEELEVVMALNQTLIMQERKSNDELQEARKELINVFKGLVSSAFIGVKRMGELDSKPFHEAVKRKYDEEEAGYKALELCSVWDEYLRDPNWHPFKVITVEGKSKEFIDDEDEKLKGLKKEMGEEVYNAVTTALKEINEYNPSGRYMVSELWNFVEGRKATLKEGVAYILKLWKARKRKRR</sequence>
<dbReference type="Gene3D" id="3.30.70.2890">
    <property type="entry name" value="XS domain"/>
    <property type="match status" value="1"/>
</dbReference>
<dbReference type="CDD" id="cd12266">
    <property type="entry name" value="RRM_like_XS"/>
    <property type="match status" value="1"/>
</dbReference>
<dbReference type="InterPro" id="IPR005381">
    <property type="entry name" value="Znf-XS_domain"/>
</dbReference>
<dbReference type="Proteomes" id="UP001652623">
    <property type="component" value="Chromosome 4"/>
</dbReference>
<feature type="coiled-coil region" evidence="3">
    <location>
        <begin position="422"/>
        <end position="530"/>
    </location>
</feature>
<reference evidence="9" key="1">
    <citation type="submission" date="2025-08" db="UniProtKB">
        <authorList>
            <consortium name="RefSeq"/>
        </authorList>
    </citation>
    <scope>IDENTIFICATION</scope>
    <source>
        <tissue evidence="9">Seedling</tissue>
    </source>
</reference>
<evidence type="ECO:0000313" key="9">
    <source>
        <dbReference type="RefSeq" id="XP_015868241.2"/>
    </source>
</evidence>
<dbReference type="InterPro" id="IPR005380">
    <property type="entry name" value="XS_domain"/>
</dbReference>
<evidence type="ECO:0000259" key="6">
    <source>
        <dbReference type="Pfam" id="PF03469"/>
    </source>
</evidence>
<evidence type="ECO:0000313" key="8">
    <source>
        <dbReference type="Proteomes" id="UP001652623"/>
    </source>
</evidence>
<evidence type="ECO:0000256" key="1">
    <source>
        <dbReference type="ARBA" id="ARBA00023054"/>
    </source>
</evidence>
<accession>A0A6P4A1F4</accession>
<evidence type="ECO:0000256" key="4">
    <source>
        <dbReference type="SAM" id="MobiDB-lite"/>
    </source>
</evidence>
<keyword evidence="2" id="KW-0943">RNA-mediated gene silencing</keyword>
<feature type="region of interest" description="Disordered" evidence="4">
    <location>
        <begin position="24"/>
        <end position="53"/>
    </location>
</feature>
<proteinExistence type="predicted"/>
<dbReference type="PANTHER" id="PTHR21596">
    <property type="entry name" value="RIBONUCLEASE P SUBUNIT P38"/>
    <property type="match status" value="1"/>
</dbReference>
<evidence type="ECO:0000256" key="3">
    <source>
        <dbReference type="SAM" id="Coils"/>
    </source>
</evidence>
<feature type="domain" description="XS" evidence="5">
    <location>
        <begin position="154"/>
        <end position="265"/>
    </location>
</feature>
<dbReference type="Pfam" id="PF03468">
    <property type="entry name" value="XS"/>
    <property type="match status" value="1"/>
</dbReference>
<dbReference type="PANTHER" id="PTHR21596:SF65">
    <property type="entry name" value="PROTEIN INVOLVED IN DE NOVO 2-RELATED"/>
    <property type="match status" value="1"/>
</dbReference>
<dbReference type="GO" id="GO:0080188">
    <property type="term" value="P:gene silencing by siRNA-directed DNA methylation"/>
    <property type="evidence" value="ECO:0007669"/>
    <property type="project" value="InterPro"/>
</dbReference>
<keyword evidence="8" id="KW-1185">Reference proteome</keyword>
<dbReference type="InterPro" id="IPR045177">
    <property type="entry name" value="FDM1-5/IDN2"/>
</dbReference>
<evidence type="ECO:0000259" key="7">
    <source>
        <dbReference type="Pfam" id="PF03470"/>
    </source>
</evidence>
<dbReference type="KEGG" id="zju:107405669"/>
<evidence type="ECO:0000259" key="5">
    <source>
        <dbReference type="Pfam" id="PF03468"/>
    </source>
</evidence>
<dbReference type="InterPro" id="IPR005379">
    <property type="entry name" value="FDM1-5/IDN2_XH"/>
</dbReference>
<dbReference type="Pfam" id="PF03469">
    <property type="entry name" value="XH"/>
    <property type="match status" value="1"/>
</dbReference>
<feature type="domain" description="Zinc finger-XS" evidence="7">
    <location>
        <begin position="81"/>
        <end position="123"/>
    </location>
</feature>
<keyword evidence="1 3" id="KW-0175">Coiled coil</keyword>
<dbReference type="InterPro" id="IPR038588">
    <property type="entry name" value="XS_domain_sf"/>
</dbReference>
<name>A0A6P4A1F4_ZIZJJ</name>
<evidence type="ECO:0000256" key="2">
    <source>
        <dbReference type="ARBA" id="ARBA00023158"/>
    </source>
</evidence>
<organism evidence="8 9">
    <name type="scientific">Ziziphus jujuba</name>
    <name type="common">Chinese jujube</name>
    <name type="synonym">Ziziphus sativa</name>
    <dbReference type="NCBI Taxonomy" id="326968"/>
    <lineage>
        <taxon>Eukaryota</taxon>
        <taxon>Viridiplantae</taxon>
        <taxon>Streptophyta</taxon>
        <taxon>Embryophyta</taxon>
        <taxon>Tracheophyta</taxon>
        <taxon>Spermatophyta</taxon>
        <taxon>Magnoliopsida</taxon>
        <taxon>eudicotyledons</taxon>
        <taxon>Gunneridae</taxon>
        <taxon>Pentapetalae</taxon>
        <taxon>rosids</taxon>
        <taxon>fabids</taxon>
        <taxon>Rosales</taxon>
        <taxon>Rhamnaceae</taxon>
        <taxon>Paliureae</taxon>
        <taxon>Ziziphus</taxon>
    </lineage>
</organism>
<dbReference type="AlphaFoldDB" id="A0A6P4A1F4"/>
<dbReference type="SMR" id="A0A6P4A1F4"/>
<dbReference type="RefSeq" id="XP_015868241.2">
    <property type="nucleotide sequence ID" value="XM_016012755.4"/>
</dbReference>
<dbReference type="GeneID" id="107405669"/>